<evidence type="ECO:0000259" key="2">
    <source>
        <dbReference type="Pfam" id="PF07853"/>
    </source>
</evidence>
<feature type="domain" description="DUF1648" evidence="2">
    <location>
        <begin position="27"/>
        <end position="69"/>
    </location>
</feature>
<dbReference type="EMBL" id="CP046566">
    <property type="protein sequence ID" value="QGW28244.1"/>
    <property type="molecule type" value="Genomic_DNA"/>
</dbReference>
<dbReference type="AlphaFoldDB" id="A0A6I6G7R4"/>
<keyword evidence="1" id="KW-1133">Transmembrane helix</keyword>
<reference evidence="3 4" key="1">
    <citation type="submission" date="2019-11" db="EMBL/GenBank/DDBJ databases">
        <authorList>
            <person name="Im W.T."/>
        </authorList>
    </citation>
    <scope>NUCLEOTIDE SEQUENCE [LARGE SCALE GENOMIC DNA]</scope>
    <source>
        <strain evidence="3 4">SB-02</strain>
    </source>
</reference>
<gene>
    <name evidence="3" type="ORF">GLV81_09165</name>
</gene>
<keyword evidence="1" id="KW-0472">Membrane</keyword>
<dbReference type="InterPro" id="IPR012867">
    <property type="entry name" value="DUF1648"/>
</dbReference>
<name>A0A6I6G7R4_9BACT</name>
<organism evidence="3 4">
    <name type="scientific">Phnomibacter ginsenosidimutans</name>
    <dbReference type="NCBI Taxonomy" id="2676868"/>
    <lineage>
        <taxon>Bacteria</taxon>
        <taxon>Pseudomonadati</taxon>
        <taxon>Bacteroidota</taxon>
        <taxon>Chitinophagia</taxon>
        <taxon>Chitinophagales</taxon>
        <taxon>Chitinophagaceae</taxon>
        <taxon>Phnomibacter</taxon>
    </lineage>
</organism>
<sequence>MMNRPNISIPFTKTDSRLELVIWLLSAAILVSVIYHYAVLPERVPIHFSFNGQPDGWSGKESVWLLAGIYFFVATTLFFMNKHPQQFNYSVPITEENAAQMYQVGAWMVRLIRVWGAIIFLGIQWMVYDSAMNGGASKINYILMVCVVGLLCTVGWGIYRFHIKAPK</sequence>
<dbReference type="Pfam" id="PF07853">
    <property type="entry name" value="DUF1648"/>
    <property type="match status" value="1"/>
</dbReference>
<evidence type="ECO:0000313" key="3">
    <source>
        <dbReference type="EMBL" id="QGW28244.1"/>
    </source>
</evidence>
<keyword evidence="4" id="KW-1185">Reference proteome</keyword>
<protein>
    <submittedName>
        <fullName evidence="3">DUF1648 domain-containing protein</fullName>
    </submittedName>
</protein>
<accession>A0A6I6G7R4</accession>
<evidence type="ECO:0000256" key="1">
    <source>
        <dbReference type="SAM" id="Phobius"/>
    </source>
</evidence>
<keyword evidence="1" id="KW-0812">Transmembrane</keyword>
<evidence type="ECO:0000313" key="4">
    <source>
        <dbReference type="Proteomes" id="UP000426027"/>
    </source>
</evidence>
<feature type="transmembrane region" description="Helical" evidence="1">
    <location>
        <begin position="20"/>
        <end position="38"/>
    </location>
</feature>
<feature type="transmembrane region" description="Helical" evidence="1">
    <location>
        <begin position="107"/>
        <end position="127"/>
    </location>
</feature>
<feature type="transmembrane region" description="Helical" evidence="1">
    <location>
        <begin position="62"/>
        <end position="80"/>
    </location>
</feature>
<feature type="transmembrane region" description="Helical" evidence="1">
    <location>
        <begin position="139"/>
        <end position="159"/>
    </location>
</feature>
<proteinExistence type="predicted"/>
<dbReference type="KEGG" id="fls:GLV81_09165"/>
<dbReference type="Proteomes" id="UP000426027">
    <property type="component" value="Chromosome"/>
</dbReference>